<gene>
    <name evidence="2" type="ORF">METZ01_LOCUS243943</name>
</gene>
<feature type="transmembrane region" description="Helical" evidence="1">
    <location>
        <begin position="20"/>
        <end position="43"/>
    </location>
</feature>
<evidence type="ECO:0000256" key="1">
    <source>
        <dbReference type="SAM" id="Phobius"/>
    </source>
</evidence>
<evidence type="ECO:0000313" key="2">
    <source>
        <dbReference type="EMBL" id="SVB91089.1"/>
    </source>
</evidence>
<name>A0A382HV85_9ZZZZ</name>
<sequence>MKFNIHYLSLLLIYSLPISLMSGPAIPDISITLVGILFLIYAFKNSDFYWLRIDWIKAGIIFWISLILISFFSINKSSSFIDSLIFIRYIILSAAVYYWLITDDKRLKVLLLILFSTIIFVLLDCAIQFFRYDPLIGFGADIFGYLPTDYGRLTGPFNDQVPGSHLSKFFFISLFLFLYFYKNYKYTKIIISLYYLSTGIIIFLSGERMAIATFLLGSLIFIFLFKDYRKLFLFLIITLFISIL</sequence>
<accession>A0A382HV85</accession>
<feature type="non-terminal residue" evidence="2">
    <location>
        <position position="244"/>
    </location>
</feature>
<feature type="transmembrane region" description="Helical" evidence="1">
    <location>
        <begin position="109"/>
        <end position="130"/>
    </location>
</feature>
<dbReference type="EMBL" id="UINC01063442">
    <property type="protein sequence ID" value="SVB91089.1"/>
    <property type="molecule type" value="Genomic_DNA"/>
</dbReference>
<proteinExistence type="predicted"/>
<feature type="transmembrane region" description="Helical" evidence="1">
    <location>
        <begin position="55"/>
        <end position="74"/>
    </location>
</feature>
<feature type="transmembrane region" description="Helical" evidence="1">
    <location>
        <begin position="80"/>
        <end position="100"/>
    </location>
</feature>
<reference evidence="2" key="1">
    <citation type="submission" date="2018-05" db="EMBL/GenBank/DDBJ databases">
        <authorList>
            <person name="Lanie J.A."/>
            <person name="Ng W.-L."/>
            <person name="Kazmierczak K.M."/>
            <person name="Andrzejewski T.M."/>
            <person name="Davidsen T.M."/>
            <person name="Wayne K.J."/>
            <person name="Tettelin H."/>
            <person name="Glass J.I."/>
            <person name="Rusch D."/>
            <person name="Podicherti R."/>
            <person name="Tsui H.-C.T."/>
            <person name="Winkler M.E."/>
        </authorList>
    </citation>
    <scope>NUCLEOTIDE SEQUENCE</scope>
</reference>
<dbReference type="AlphaFoldDB" id="A0A382HV85"/>
<organism evidence="2">
    <name type="scientific">marine metagenome</name>
    <dbReference type="NCBI Taxonomy" id="408172"/>
    <lineage>
        <taxon>unclassified sequences</taxon>
        <taxon>metagenomes</taxon>
        <taxon>ecological metagenomes</taxon>
    </lineage>
</organism>
<keyword evidence="1" id="KW-0812">Transmembrane</keyword>
<keyword evidence="1" id="KW-1133">Transmembrane helix</keyword>
<feature type="transmembrane region" description="Helical" evidence="1">
    <location>
        <begin position="193"/>
        <end position="222"/>
    </location>
</feature>
<feature type="transmembrane region" description="Helical" evidence="1">
    <location>
        <begin position="165"/>
        <end position="181"/>
    </location>
</feature>
<protein>
    <submittedName>
        <fullName evidence="2">Uncharacterized protein</fullName>
    </submittedName>
</protein>
<keyword evidence="1" id="KW-0472">Membrane</keyword>